<proteinExistence type="inferred from homology"/>
<evidence type="ECO:0000256" key="5">
    <source>
        <dbReference type="ARBA" id="ARBA00051067"/>
    </source>
</evidence>
<keyword evidence="9" id="KW-1185">Reference proteome</keyword>
<reference evidence="10" key="1">
    <citation type="submission" date="2025-08" db="UniProtKB">
        <authorList>
            <consortium name="RefSeq"/>
        </authorList>
    </citation>
    <scope>IDENTIFICATION</scope>
    <source>
        <tissue evidence="10">Fruit stalk</tissue>
    </source>
</reference>
<evidence type="ECO:0000256" key="2">
    <source>
        <dbReference type="ARBA" id="ARBA00013006"/>
    </source>
</evidence>
<dbReference type="SUPFAM" id="SSF53474">
    <property type="entry name" value="alpha/beta-Hydrolases"/>
    <property type="match status" value="1"/>
</dbReference>
<comment type="similarity">
    <text evidence="4">Belongs to the AB hydrolase superfamily. Epoxide hydrolase family.</text>
</comment>
<dbReference type="KEGG" id="dzi:111308838"/>
<evidence type="ECO:0000313" key="9">
    <source>
        <dbReference type="Proteomes" id="UP000515121"/>
    </source>
</evidence>
<keyword evidence="3" id="KW-0378">Hydrolase</keyword>
<comment type="catalytic activity">
    <reaction evidence="7">
        <text>(24S)-24,25-epoxycucurbitadienol + H2O = (24R)-24,25-dihydroxycucurbitadienol</text>
        <dbReference type="Rhea" id="RHEA:81855"/>
        <dbReference type="ChEBI" id="CHEBI:15377"/>
        <dbReference type="ChEBI" id="CHEBI:229949"/>
        <dbReference type="ChEBI" id="CHEBI:229950"/>
    </reaction>
    <physiologicalReaction direction="left-to-right" evidence="7">
        <dbReference type="Rhea" id="RHEA:81856"/>
    </physiologicalReaction>
</comment>
<dbReference type="PANTHER" id="PTHR43329">
    <property type="entry name" value="EPOXIDE HYDROLASE"/>
    <property type="match status" value="1"/>
</dbReference>
<evidence type="ECO:0000256" key="1">
    <source>
        <dbReference type="ARBA" id="ARBA00004721"/>
    </source>
</evidence>
<sequence length="319" mass="36453">MSDIKHRRVWTNGIWMHIAEKGEEGPVVLLIHGFPQLWSSWKYQMNHLVDHGFHVVAPDMRGYGDSDCPENPASFTVLHLVGDLIGLLDELGIKQAFVVGHDWGAQVAWHLCLFRPDRVKALVNLSVPYFPRSPKIKPIKFMTETFGEGFYISQFQEPGRAEKSFSKYDSLTILKKFLFINAPDLLAAPPGVEIIDFLETPHSLPDWITQEDLELQAIKFQKSGFTGTLNYYRAMDMNWELLGPWQGSKITVPTKFIVGNKDTGFESFGTKHYIQGEEFRSLVTDLEVVVIDGHHFIQQEKAEQVTAEILSFFQRENLL</sequence>
<dbReference type="Proteomes" id="UP000515121">
    <property type="component" value="Unplaced"/>
</dbReference>
<dbReference type="AlphaFoldDB" id="A0A6P6AEC8"/>
<dbReference type="OrthoDB" id="7130006at2759"/>
<comment type="function">
    <text evidence="6">Epoxide hydrolase involved in the biosynthesis of cucurbitacin and mogroside tetracyclic triterpene natural products (e.g. siamenoside I and mogrosides IV, V and VI). Cucurbitacins have cytotoxic properties and exhibit deterrent taste as a defense barrier against herbivores. Mogrosides are nonsugar highly oxygenated compounds used as high-intensity zero-calorie sweeteners; they also possess pharmacological properties such as regulating immunity, lowering blood sugar and lipid levels, protecting the liver, and acting as antioxidants and antitumor agents. Catalyzes the hydrolysis of aromatic epoxide-containing substrates, such as the conversion of 24,25-epoxycucurbitadienol to 24,25-dihydroxycucurbitadienol.</text>
</comment>
<evidence type="ECO:0000256" key="4">
    <source>
        <dbReference type="ARBA" id="ARBA00038334"/>
    </source>
</evidence>
<evidence type="ECO:0000259" key="8">
    <source>
        <dbReference type="Pfam" id="PF00561"/>
    </source>
</evidence>
<dbReference type="Gene3D" id="3.40.50.1820">
    <property type="entry name" value="alpha/beta hydrolase"/>
    <property type="match status" value="1"/>
</dbReference>
<dbReference type="PRINTS" id="PR00111">
    <property type="entry name" value="ABHYDROLASE"/>
</dbReference>
<comment type="pathway">
    <text evidence="1">Secondary metabolite biosynthesis; terpenoid biosynthesis.</text>
</comment>
<dbReference type="PRINTS" id="PR00412">
    <property type="entry name" value="EPOXHYDRLASE"/>
</dbReference>
<evidence type="ECO:0000313" key="10">
    <source>
        <dbReference type="RefSeq" id="XP_022763222.1"/>
    </source>
</evidence>
<accession>A0A6P6AEC8</accession>
<dbReference type="RefSeq" id="XP_022763222.1">
    <property type="nucleotide sequence ID" value="XM_022907487.1"/>
</dbReference>
<evidence type="ECO:0000256" key="3">
    <source>
        <dbReference type="ARBA" id="ARBA00022801"/>
    </source>
</evidence>
<dbReference type="InterPro" id="IPR000073">
    <property type="entry name" value="AB_hydrolase_1"/>
</dbReference>
<evidence type="ECO:0000256" key="7">
    <source>
        <dbReference type="ARBA" id="ARBA00093212"/>
    </source>
</evidence>
<feature type="domain" description="AB hydrolase-1" evidence="8">
    <location>
        <begin position="26"/>
        <end position="300"/>
    </location>
</feature>
<evidence type="ECO:0000256" key="6">
    <source>
        <dbReference type="ARBA" id="ARBA00058358"/>
    </source>
</evidence>
<dbReference type="GeneID" id="111308838"/>
<organism evidence="9 10">
    <name type="scientific">Durio zibethinus</name>
    <name type="common">Durian</name>
    <dbReference type="NCBI Taxonomy" id="66656"/>
    <lineage>
        <taxon>Eukaryota</taxon>
        <taxon>Viridiplantae</taxon>
        <taxon>Streptophyta</taxon>
        <taxon>Embryophyta</taxon>
        <taxon>Tracheophyta</taxon>
        <taxon>Spermatophyta</taxon>
        <taxon>Magnoliopsida</taxon>
        <taxon>eudicotyledons</taxon>
        <taxon>Gunneridae</taxon>
        <taxon>Pentapetalae</taxon>
        <taxon>rosids</taxon>
        <taxon>malvids</taxon>
        <taxon>Malvales</taxon>
        <taxon>Malvaceae</taxon>
        <taxon>Helicteroideae</taxon>
        <taxon>Durio</taxon>
    </lineage>
</organism>
<name>A0A6P6AEC8_DURZI</name>
<dbReference type="EC" id="3.3.2.10" evidence="2"/>
<dbReference type="InterPro" id="IPR029058">
    <property type="entry name" value="AB_hydrolase_fold"/>
</dbReference>
<gene>
    <name evidence="10" type="primary">LOC111308838</name>
</gene>
<dbReference type="InterPro" id="IPR000639">
    <property type="entry name" value="Epox_hydrolase-like"/>
</dbReference>
<dbReference type="Pfam" id="PF00561">
    <property type="entry name" value="Abhydrolase_1"/>
    <property type="match status" value="1"/>
</dbReference>
<dbReference type="GO" id="GO:0004301">
    <property type="term" value="F:epoxide hydrolase activity"/>
    <property type="evidence" value="ECO:0007669"/>
    <property type="project" value="UniProtKB-EC"/>
</dbReference>
<dbReference type="FunFam" id="3.40.50.1820:FF:000161">
    <property type="entry name" value="Epoxide hydrolase"/>
    <property type="match status" value="1"/>
</dbReference>
<protein>
    <recommendedName>
        <fullName evidence="2">soluble epoxide hydrolase</fullName>
        <ecNumber evidence="2">3.3.2.10</ecNumber>
    </recommendedName>
</protein>
<comment type="catalytic activity">
    <reaction evidence="5">
        <text>an epoxide + H2O = an ethanediol</text>
        <dbReference type="Rhea" id="RHEA:19037"/>
        <dbReference type="ChEBI" id="CHEBI:15377"/>
        <dbReference type="ChEBI" id="CHEBI:32955"/>
        <dbReference type="ChEBI" id="CHEBI:140594"/>
        <dbReference type="EC" id="3.3.2.10"/>
    </reaction>
    <physiologicalReaction direction="left-to-right" evidence="5">
        <dbReference type="Rhea" id="RHEA:19038"/>
    </physiologicalReaction>
</comment>